<organism evidence="2 3">
    <name type="scientific">Mucilaginibacter auburnensis</name>
    <dbReference type="NCBI Taxonomy" id="1457233"/>
    <lineage>
        <taxon>Bacteria</taxon>
        <taxon>Pseudomonadati</taxon>
        <taxon>Bacteroidota</taxon>
        <taxon>Sphingobacteriia</taxon>
        <taxon>Sphingobacteriales</taxon>
        <taxon>Sphingobacteriaceae</taxon>
        <taxon>Mucilaginibacter</taxon>
    </lineage>
</organism>
<dbReference type="SUPFAM" id="SSF51206">
    <property type="entry name" value="cAMP-binding domain-like"/>
    <property type="match status" value="1"/>
</dbReference>
<dbReference type="CDD" id="cd00038">
    <property type="entry name" value="CAP_ED"/>
    <property type="match status" value="1"/>
</dbReference>
<accession>A0A2H9VRG2</accession>
<reference evidence="2 3" key="1">
    <citation type="submission" date="2017-11" db="EMBL/GenBank/DDBJ databases">
        <title>Genomic Encyclopedia of Archaeal and Bacterial Type Strains, Phase II (KMG-II): From Individual Species to Whole Genera.</title>
        <authorList>
            <person name="Goeker M."/>
        </authorList>
    </citation>
    <scope>NUCLEOTIDE SEQUENCE [LARGE SCALE GENOMIC DNA]</scope>
    <source>
        <strain evidence="2 3">DSM 28175</strain>
    </source>
</reference>
<dbReference type="RefSeq" id="WP_100339659.1">
    <property type="nucleotide sequence ID" value="NZ_PGFJ01000001.1"/>
</dbReference>
<protein>
    <submittedName>
        <fullName evidence="2">CRP-like cAMP-binding protein</fullName>
    </submittedName>
</protein>
<dbReference type="OrthoDB" id="1092431at2"/>
<keyword evidence="3" id="KW-1185">Reference proteome</keyword>
<comment type="caution">
    <text evidence="2">The sequence shown here is derived from an EMBL/GenBank/DDBJ whole genome shotgun (WGS) entry which is preliminary data.</text>
</comment>
<dbReference type="InterPro" id="IPR014710">
    <property type="entry name" value="RmlC-like_jellyroll"/>
</dbReference>
<dbReference type="Proteomes" id="UP000242687">
    <property type="component" value="Unassembled WGS sequence"/>
</dbReference>
<dbReference type="InterPro" id="IPR000595">
    <property type="entry name" value="cNMP-bd_dom"/>
</dbReference>
<evidence type="ECO:0000259" key="1">
    <source>
        <dbReference type="Pfam" id="PF00027"/>
    </source>
</evidence>
<dbReference type="AlphaFoldDB" id="A0A2H9VRG2"/>
<dbReference type="Gene3D" id="2.60.120.10">
    <property type="entry name" value="Jelly Rolls"/>
    <property type="match status" value="1"/>
</dbReference>
<sequence length="189" mass="22539">MDALIAHIKKFIVLSSDEEHEIQKHFKIITLKKKAWLLTEGQICKSNYFVEKGCLRMYYITEKGTEQITQFALENWWLADHMSLMMQKPSPFFIQAVEDTHVATLDFAKQEELLQQVPKMERYFRLMMQRGFAAMQMRVKYLHDFSKEEAYMQFSASFPDFVQRVPQYMLASYLGLTPEYLSEIRKKKH</sequence>
<feature type="domain" description="Cyclic nucleotide-binding" evidence="1">
    <location>
        <begin position="30"/>
        <end position="116"/>
    </location>
</feature>
<evidence type="ECO:0000313" key="3">
    <source>
        <dbReference type="Proteomes" id="UP000242687"/>
    </source>
</evidence>
<dbReference type="EMBL" id="PGFJ01000001">
    <property type="protein sequence ID" value="PJJ83391.1"/>
    <property type="molecule type" value="Genomic_DNA"/>
</dbReference>
<name>A0A2H9VRG2_9SPHI</name>
<gene>
    <name evidence="2" type="ORF">CLV57_0373</name>
</gene>
<dbReference type="InterPro" id="IPR018490">
    <property type="entry name" value="cNMP-bd_dom_sf"/>
</dbReference>
<evidence type="ECO:0000313" key="2">
    <source>
        <dbReference type="EMBL" id="PJJ83391.1"/>
    </source>
</evidence>
<proteinExistence type="predicted"/>
<dbReference type="Pfam" id="PF00027">
    <property type="entry name" value="cNMP_binding"/>
    <property type="match status" value="1"/>
</dbReference>